<evidence type="ECO:0000313" key="9">
    <source>
        <dbReference type="Proteomes" id="UP000289340"/>
    </source>
</evidence>
<dbReference type="PANTHER" id="PTHR46373:SF20">
    <property type="entry name" value="PROTEIN RKD1"/>
    <property type="match status" value="1"/>
</dbReference>
<accession>A0A445L1A5</accession>
<comment type="function">
    <text evidence="1">Putative transcription factor.</text>
</comment>
<dbReference type="GO" id="GO:0003700">
    <property type="term" value="F:DNA-binding transcription factor activity"/>
    <property type="evidence" value="ECO:0007669"/>
    <property type="project" value="InterPro"/>
</dbReference>
<feature type="domain" description="RWP-RK" evidence="7">
    <location>
        <begin position="183"/>
        <end position="270"/>
    </location>
</feature>
<keyword evidence="2" id="KW-0805">Transcription regulation</keyword>
<evidence type="ECO:0000313" key="8">
    <source>
        <dbReference type="EMBL" id="RZC16917.1"/>
    </source>
</evidence>
<evidence type="ECO:0000259" key="7">
    <source>
        <dbReference type="PROSITE" id="PS51519"/>
    </source>
</evidence>
<dbReference type="EMBL" id="QZWG01000004">
    <property type="protein sequence ID" value="RZC16917.1"/>
    <property type="molecule type" value="Genomic_DNA"/>
</dbReference>
<organism evidence="8 9">
    <name type="scientific">Glycine soja</name>
    <name type="common">Wild soybean</name>
    <dbReference type="NCBI Taxonomy" id="3848"/>
    <lineage>
        <taxon>Eukaryota</taxon>
        <taxon>Viridiplantae</taxon>
        <taxon>Streptophyta</taxon>
        <taxon>Embryophyta</taxon>
        <taxon>Tracheophyta</taxon>
        <taxon>Spermatophyta</taxon>
        <taxon>Magnoliopsida</taxon>
        <taxon>eudicotyledons</taxon>
        <taxon>Gunneridae</taxon>
        <taxon>Pentapetalae</taxon>
        <taxon>rosids</taxon>
        <taxon>fabids</taxon>
        <taxon>Fabales</taxon>
        <taxon>Fabaceae</taxon>
        <taxon>Papilionoideae</taxon>
        <taxon>50 kb inversion clade</taxon>
        <taxon>NPAAA clade</taxon>
        <taxon>indigoferoid/millettioid clade</taxon>
        <taxon>Phaseoleae</taxon>
        <taxon>Glycine</taxon>
        <taxon>Glycine subgen. Soja</taxon>
    </lineage>
</organism>
<proteinExistence type="predicted"/>
<evidence type="ECO:0000256" key="4">
    <source>
        <dbReference type="ARBA" id="ARBA00023125"/>
    </source>
</evidence>
<dbReference type="GO" id="GO:0003677">
    <property type="term" value="F:DNA binding"/>
    <property type="evidence" value="ECO:0007669"/>
    <property type="project" value="UniProtKB-KW"/>
</dbReference>
<name>A0A445L1A5_GLYSO</name>
<dbReference type="Pfam" id="PF02042">
    <property type="entry name" value="RWP-RK"/>
    <property type="match status" value="1"/>
</dbReference>
<gene>
    <name evidence="8" type="ORF">D0Y65_009980</name>
</gene>
<dbReference type="InterPro" id="IPR044607">
    <property type="entry name" value="RKD-like"/>
</dbReference>
<dbReference type="PANTHER" id="PTHR46373">
    <property type="entry name" value="PROTEIN RKD4"/>
    <property type="match status" value="1"/>
</dbReference>
<reference evidence="8 9" key="1">
    <citation type="submission" date="2018-09" db="EMBL/GenBank/DDBJ databases">
        <title>A high-quality reference genome of wild soybean provides a powerful tool to mine soybean genomes.</title>
        <authorList>
            <person name="Xie M."/>
            <person name="Chung C.Y.L."/>
            <person name="Li M.-W."/>
            <person name="Wong F.-L."/>
            <person name="Chan T.-F."/>
            <person name="Lam H.-M."/>
        </authorList>
    </citation>
    <scope>NUCLEOTIDE SEQUENCE [LARGE SCALE GENOMIC DNA]</scope>
    <source>
        <strain evidence="9">cv. W05</strain>
        <tissue evidence="8">Hypocotyl of etiolated seedlings</tissue>
    </source>
</reference>
<evidence type="ECO:0000256" key="2">
    <source>
        <dbReference type="ARBA" id="ARBA00023015"/>
    </source>
</evidence>
<keyword evidence="5" id="KW-0804">Transcription</keyword>
<dbReference type="PROSITE" id="PS51519">
    <property type="entry name" value="RWP_RK"/>
    <property type="match status" value="1"/>
</dbReference>
<comment type="caution">
    <text evidence="8">The sequence shown here is derived from an EMBL/GenBank/DDBJ whole genome shotgun (WGS) entry which is preliminary data.</text>
</comment>
<dbReference type="AlphaFoldDB" id="A0A445L1A5"/>
<evidence type="ECO:0000256" key="3">
    <source>
        <dbReference type="ARBA" id="ARBA00023054"/>
    </source>
</evidence>
<protein>
    <submittedName>
        <fullName evidence="8">Protein RKD1 isoform A</fullName>
    </submittedName>
</protein>
<evidence type="ECO:0000256" key="1">
    <source>
        <dbReference type="ARBA" id="ARBA00004049"/>
    </source>
</evidence>
<keyword evidence="6" id="KW-0539">Nucleus</keyword>
<dbReference type="InterPro" id="IPR003035">
    <property type="entry name" value="RWP-RK_dom"/>
</dbReference>
<keyword evidence="4" id="KW-0238">DNA-binding</keyword>
<evidence type="ECO:0000256" key="5">
    <source>
        <dbReference type="ARBA" id="ARBA00023163"/>
    </source>
</evidence>
<sequence>MIVAHTLNIKSCGAYILQKLITSLVSLIHPHHHEITSHFEYIVPISLLISHVHYYAVNIDMENQQLTFWKSNYEIDDYPFAPTCQFSSYDYCSWGNANDGYHWPYEFPLQDSYLDAIPYMKCYYPHDILYESTLPIEPTSLSIRDYDFSDVKNVLSALNETDGSDHKPAFSSCNDGESVDEMQEDLKGKKCREEGISSSAKMLSRKTVSQYFYMPISQAARELNVGLTHLKKRCRELGIQRWPHRKLLSLQTLIKNIQEQRETGGHENDEKTRAAIEILEREQRKVEEMPDLELEDNTRRLRQACFKANYKKRKLMGMRLIEPDSSLSGLFNKY</sequence>
<evidence type="ECO:0000256" key="6">
    <source>
        <dbReference type="ARBA" id="ARBA00023242"/>
    </source>
</evidence>
<dbReference type="Proteomes" id="UP000289340">
    <property type="component" value="Chromosome 4"/>
</dbReference>
<keyword evidence="9" id="KW-1185">Reference proteome</keyword>
<keyword evidence="3" id="KW-0175">Coiled coil</keyword>